<dbReference type="InterPro" id="IPR005532">
    <property type="entry name" value="SUMF_dom"/>
</dbReference>
<accession>A0A3B0YYG5</accession>
<dbReference type="Pfam" id="PF03781">
    <property type="entry name" value="FGE-sulfatase"/>
    <property type="match status" value="1"/>
</dbReference>
<protein>
    <submittedName>
        <fullName evidence="2">Phage protein</fullName>
    </submittedName>
</protein>
<reference evidence="2" key="1">
    <citation type="submission" date="2018-06" db="EMBL/GenBank/DDBJ databases">
        <authorList>
            <person name="Zhirakovskaya E."/>
        </authorList>
    </citation>
    <scope>NUCLEOTIDE SEQUENCE</scope>
</reference>
<sequence>MRCSKYRGLLSVFLLLGLTSFTVASQNTNFLGIKLVDIPAGSFEMGSCKMTDGMHKENRKRIFLGLPKVDPGCGTVEKNINDNETPRHTVNIQTFKMAIMPVTVGQYKKYLDAIGEINSKDDWGLYTEEFKRLNSFGDNMPVVQVSWHEAQDFIRWLNENKPQDDPYIYRMPSEAEWEYACQAGNKQRYCGSDNVFDVGWVNRNETESQREVTSKSPNAWGLYGMSGSIWQWVEDVYHDNYFGAPTDGSAWKTLSMNDDDILQQKIKTVVQTADNEQKERVETALTIERLRYDAGIKEQHGTQIKSENVATRVLRGGSWRFSESFARSTYRLAGEPGNWYYGNGFRVAASLQ</sequence>
<dbReference type="InterPro" id="IPR016187">
    <property type="entry name" value="CTDL_fold"/>
</dbReference>
<dbReference type="Gene3D" id="3.90.1580.10">
    <property type="entry name" value="paralog of FGE (formylglycine-generating enzyme)"/>
    <property type="match status" value="1"/>
</dbReference>
<name>A0A3B0YYG5_9ZZZZ</name>
<dbReference type="SUPFAM" id="SSF56436">
    <property type="entry name" value="C-type lectin-like"/>
    <property type="match status" value="1"/>
</dbReference>
<feature type="domain" description="Sulfatase-modifying factor enzyme-like" evidence="1">
    <location>
        <begin position="35"/>
        <end position="252"/>
    </location>
</feature>
<dbReference type="EMBL" id="UOFO01000087">
    <property type="protein sequence ID" value="VAW86108.1"/>
    <property type="molecule type" value="Genomic_DNA"/>
</dbReference>
<dbReference type="InterPro" id="IPR042095">
    <property type="entry name" value="SUMF_sf"/>
</dbReference>
<dbReference type="AlphaFoldDB" id="A0A3B0YYG5"/>
<proteinExistence type="predicted"/>
<dbReference type="PANTHER" id="PTHR23150:SF19">
    <property type="entry name" value="FORMYLGLYCINE-GENERATING ENZYME"/>
    <property type="match status" value="1"/>
</dbReference>
<dbReference type="GO" id="GO:0120147">
    <property type="term" value="F:formylglycine-generating oxidase activity"/>
    <property type="evidence" value="ECO:0007669"/>
    <property type="project" value="TreeGrafter"/>
</dbReference>
<organism evidence="2">
    <name type="scientific">hydrothermal vent metagenome</name>
    <dbReference type="NCBI Taxonomy" id="652676"/>
    <lineage>
        <taxon>unclassified sequences</taxon>
        <taxon>metagenomes</taxon>
        <taxon>ecological metagenomes</taxon>
    </lineage>
</organism>
<evidence type="ECO:0000313" key="2">
    <source>
        <dbReference type="EMBL" id="VAW86108.1"/>
    </source>
</evidence>
<evidence type="ECO:0000259" key="1">
    <source>
        <dbReference type="Pfam" id="PF03781"/>
    </source>
</evidence>
<dbReference type="PANTHER" id="PTHR23150">
    <property type="entry name" value="SULFATASE MODIFYING FACTOR 1, 2"/>
    <property type="match status" value="1"/>
</dbReference>
<gene>
    <name evidence="2" type="ORF">MNBD_GAMMA16-2209</name>
</gene>
<dbReference type="InterPro" id="IPR051043">
    <property type="entry name" value="Sulfatase_Mod_Factor_Kinase"/>
</dbReference>